<dbReference type="GO" id="GO:0016491">
    <property type="term" value="F:oxidoreductase activity"/>
    <property type="evidence" value="ECO:0007669"/>
    <property type="project" value="InterPro"/>
</dbReference>
<dbReference type="InterPro" id="IPR011706">
    <property type="entry name" value="Cu-oxidase_C"/>
</dbReference>
<evidence type="ECO:0000313" key="5">
    <source>
        <dbReference type="EMBL" id="OJJ61527.1"/>
    </source>
</evidence>
<reference evidence="6" key="1">
    <citation type="journal article" date="2017" name="Genome Biol.">
        <title>Comparative genomics reveals high biological diversity and specific adaptations in the industrially and medically important fungal genus Aspergillus.</title>
        <authorList>
            <person name="de Vries R.P."/>
            <person name="Riley R."/>
            <person name="Wiebenga A."/>
            <person name="Aguilar-Osorio G."/>
            <person name="Amillis S."/>
            <person name="Uchima C.A."/>
            <person name="Anderluh G."/>
            <person name="Asadollahi M."/>
            <person name="Askin M."/>
            <person name="Barry K."/>
            <person name="Battaglia E."/>
            <person name="Bayram O."/>
            <person name="Benocci T."/>
            <person name="Braus-Stromeyer S.A."/>
            <person name="Caldana C."/>
            <person name="Canovas D."/>
            <person name="Cerqueira G.C."/>
            <person name="Chen F."/>
            <person name="Chen W."/>
            <person name="Choi C."/>
            <person name="Clum A."/>
            <person name="Dos Santos R.A."/>
            <person name="Damasio A.R."/>
            <person name="Diallinas G."/>
            <person name="Emri T."/>
            <person name="Fekete E."/>
            <person name="Flipphi M."/>
            <person name="Freyberg S."/>
            <person name="Gallo A."/>
            <person name="Gournas C."/>
            <person name="Habgood R."/>
            <person name="Hainaut M."/>
            <person name="Harispe M.L."/>
            <person name="Henrissat B."/>
            <person name="Hilden K.S."/>
            <person name="Hope R."/>
            <person name="Hossain A."/>
            <person name="Karabika E."/>
            <person name="Karaffa L."/>
            <person name="Karanyi Z."/>
            <person name="Krasevec N."/>
            <person name="Kuo A."/>
            <person name="Kusch H."/>
            <person name="LaButti K."/>
            <person name="Lagendijk E.L."/>
            <person name="Lapidus A."/>
            <person name="Levasseur A."/>
            <person name="Lindquist E."/>
            <person name="Lipzen A."/>
            <person name="Logrieco A.F."/>
            <person name="MacCabe A."/>
            <person name="Maekelae M.R."/>
            <person name="Malavazi I."/>
            <person name="Melin P."/>
            <person name="Meyer V."/>
            <person name="Mielnichuk N."/>
            <person name="Miskei M."/>
            <person name="Molnar A.P."/>
            <person name="Mule G."/>
            <person name="Ngan C.Y."/>
            <person name="Orejas M."/>
            <person name="Orosz E."/>
            <person name="Ouedraogo J.P."/>
            <person name="Overkamp K.M."/>
            <person name="Park H.-S."/>
            <person name="Perrone G."/>
            <person name="Piumi F."/>
            <person name="Punt P.J."/>
            <person name="Ram A.F."/>
            <person name="Ramon A."/>
            <person name="Rauscher S."/>
            <person name="Record E."/>
            <person name="Riano-Pachon D.M."/>
            <person name="Robert V."/>
            <person name="Roehrig J."/>
            <person name="Ruller R."/>
            <person name="Salamov A."/>
            <person name="Salih N.S."/>
            <person name="Samson R.A."/>
            <person name="Sandor E."/>
            <person name="Sanguinetti M."/>
            <person name="Schuetze T."/>
            <person name="Sepcic K."/>
            <person name="Shelest E."/>
            <person name="Sherlock G."/>
            <person name="Sophianopoulou V."/>
            <person name="Squina F.M."/>
            <person name="Sun H."/>
            <person name="Susca A."/>
            <person name="Todd R.B."/>
            <person name="Tsang A."/>
            <person name="Unkles S.E."/>
            <person name="van de Wiele N."/>
            <person name="van Rossen-Uffink D."/>
            <person name="Oliveira J.V."/>
            <person name="Vesth T.C."/>
            <person name="Visser J."/>
            <person name="Yu J.-H."/>
            <person name="Zhou M."/>
            <person name="Andersen M.R."/>
            <person name="Archer D.B."/>
            <person name="Baker S.E."/>
            <person name="Benoit I."/>
            <person name="Brakhage A.A."/>
            <person name="Braus G.H."/>
            <person name="Fischer R."/>
            <person name="Frisvad J.C."/>
            <person name="Goldman G.H."/>
            <person name="Houbraken J."/>
            <person name="Oakley B."/>
            <person name="Pocsi I."/>
            <person name="Scazzocchio C."/>
            <person name="Seiboth B."/>
            <person name="vanKuyk P.A."/>
            <person name="Wortman J."/>
            <person name="Dyer P.S."/>
            <person name="Grigoriev I.V."/>
        </authorList>
    </citation>
    <scope>NUCLEOTIDE SEQUENCE [LARGE SCALE GENOMIC DNA]</scope>
    <source>
        <strain evidence="6">CBS 593.65</strain>
    </source>
</reference>
<dbReference type="Proteomes" id="UP000184356">
    <property type="component" value="Unassembled WGS sequence"/>
</dbReference>
<dbReference type="Pfam" id="PF07732">
    <property type="entry name" value="Cu-oxidase_3"/>
    <property type="match status" value="1"/>
</dbReference>
<feature type="non-terminal residue" evidence="5">
    <location>
        <position position="1"/>
    </location>
</feature>
<dbReference type="EMBL" id="KV878584">
    <property type="protein sequence ID" value="OJJ61527.1"/>
    <property type="molecule type" value="Genomic_DNA"/>
</dbReference>
<keyword evidence="2" id="KW-0186">Copper</keyword>
<dbReference type="Gene3D" id="2.60.40.420">
    <property type="entry name" value="Cupredoxins - blue copper proteins"/>
    <property type="match status" value="4"/>
</dbReference>
<evidence type="ECO:0000256" key="2">
    <source>
        <dbReference type="ARBA" id="ARBA00023008"/>
    </source>
</evidence>
<dbReference type="PANTHER" id="PTHR48267:SF1">
    <property type="entry name" value="BILIRUBIN OXIDASE"/>
    <property type="match status" value="1"/>
</dbReference>
<accession>A0A1L9TQ23</accession>
<dbReference type="OrthoDB" id="262547at2759"/>
<sequence>GDDETFYDINLDNIKHSFHPHLPATYMYGFNGIHPGPTIEAEVNKPVNLPAVRNTIHNHGAHVHNTSDGLPNDWITPGNTLHYRYPNHAAATGWYHDHTHGITRLNVYAGLAGFYVIRTPGVDEELGLPTGEYEIPLIIQDKFFNEDGSLYYPTTGHGNNPIWVSDMEADTPVVNGKVAPYLEVEPRKYRFRLLNGANYREWSFYFREDDLYFTQVGGDGGFLPEPVVVREVPLAGAERADVVVDFSGYEGRSVILRNSAPPSESDAVHLPVLMRFDVLGHAKSQDETSIAPQLPFTPIPPCIHKYRTMTLSEENEVYLMNHRPFHAPIVTRPKVNTTEIWRIINLTNETHPIHVHLGEFKLLKRCAFDTERWVEDGEPDDIEPYIEGPCGDGHGVLPGETGHKDVFRHFAHTVTIIKMPFNDYAGTYVMHCHKLEHEDNDMM</sequence>
<organism evidence="5 6">
    <name type="scientific">Aspergillus sydowii CBS 593.65</name>
    <dbReference type="NCBI Taxonomy" id="1036612"/>
    <lineage>
        <taxon>Eukaryota</taxon>
        <taxon>Fungi</taxon>
        <taxon>Dikarya</taxon>
        <taxon>Ascomycota</taxon>
        <taxon>Pezizomycotina</taxon>
        <taxon>Eurotiomycetes</taxon>
        <taxon>Eurotiomycetidae</taxon>
        <taxon>Eurotiales</taxon>
        <taxon>Aspergillaceae</taxon>
        <taxon>Aspergillus</taxon>
        <taxon>Aspergillus subgen. Nidulantes</taxon>
    </lineage>
</organism>
<dbReference type="VEuPathDB" id="FungiDB:ASPSYDRAFT_119011"/>
<comment type="similarity">
    <text evidence="1">Belongs to the multicopper oxidase family.</text>
</comment>
<name>A0A1L9TQ23_9EURO</name>
<dbReference type="GeneID" id="63756468"/>
<dbReference type="STRING" id="1036612.A0A1L9TQ23"/>
<dbReference type="AlphaFoldDB" id="A0A1L9TQ23"/>
<dbReference type="GO" id="GO:0005507">
    <property type="term" value="F:copper ion binding"/>
    <property type="evidence" value="ECO:0007669"/>
    <property type="project" value="InterPro"/>
</dbReference>
<evidence type="ECO:0000313" key="6">
    <source>
        <dbReference type="Proteomes" id="UP000184356"/>
    </source>
</evidence>
<evidence type="ECO:0000256" key="1">
    <source>
        <dbReference type="ARBA" id="ARBA00010609"/>
    </source>
</evidence>
<evidence type="ECO:0008006" key="7">
    <source>
        <dbReference type="Google" id="ProtNLM"/>
    </source>
</evidence>
<evidence type="ECO:0000259" key="3">
    <source>
        <dbReference type="Pfam" id="PF07731"/>
    </source>
</evidence>
<feature type="domain" description="Plastocyanin-like" evidence="3">
    <location>
        <begin position="313"/>
        <end position="443"/>
    </location>
</feature>
<dbReference type="PANTHER" id="PTHR48267">
    <property type="entry name" value="CUPREDOXIN SUPERFAMILY PROTEIN"/>
    <property type="match status" value="1"/>
</dbReference>
<feature type="domain" description="Plastocyanin-like" evidence="4">
    <location>
        <begin position="25"/>
        <end position="119"/>
    </location>
</feature>
<protein>
    <recommendedName>
        <fullName evidence="7">Plastocyanin-like domain-containing protein</fullName>
    </recommendedName>
</protein>
<keyword evidence="6" id="KW-1185">Reference proteome</keyword>
<gene>
    <name evidence="5" type="ORF">ASPSYDRAFT_119011</name>
</gene>
<dbReference type="CDD" id="cd13868">
    <property type="entry name" value="CuRO_2_CotA_like"/>
    <property type="match status" value="1"/>
</dbReference>
<proteinExistence type="inferred from homology"/>
<dbReference type="InterPro" id="IPR008972">
    <property type="entry name" value="Cupredoxin"/>
</dbReference>
<dbReference type="Pfam" id="PF07731">
    <property type="entry name" value="Cu-oxidase_2"/>
    <property type="match status" value="1"/>
</dbReference>
<dbReference type="InterPro" id="IPR011707">
    <property type="entry name" value="Cu-oxidase-like_N"/>
</dbReference>
<evidence type="ECO:0000259" key="4">
    <source>
        <dbReference type="Pfam" id="PF07732"/>
    </source>
</evidence>
<feature type="non-terminal residue" evidence="5">
    <location>
        <position position="443"/>
    </location>
</feature>
<dbReference type="RefSeq" id="XP_040705333.1">
    <property type="nucleotide sequence ID" value="XM_040840395.1"/>
</dbReference>
<dbReference type="SUPFAM" id="SSF49503">
    <property type="entry name" value="Cupredoxins"/>
    <property type="match status" value="3"/>
</dbReference>
<dbReference type="InterPro" id="IPR045087">
    <property type="entry name" value="Cu-oxidase_fam"/>
</dbReference>